<comment type="similarity">
    <text evidence="1">Belongs to the type-I restriction system S methylase family.</text>
</comment>
<dbReference type="InterPro" id="IPR000055">
    <property type="entry name" value="Restrct_endonuc_typeI_TRD"/>
</dbReference>
<dbReference type="Gene3D" id="3.90.220.20">
    <property type="entry name" value="DNA methylase specificity domains"/>
    <property type="match status" value="2"/>
</dbReference>
<keyword evidence="2" id="KW-0680">Restriction system</keyword>
<dbReference type="KEGG" id="bpf:BpOF4_03730"/>
<evidence type="ECO:0000256" key="3">
    <source>
        <dbReference type="ARBA" id="ARBA00023125"/>
    </source>
</evidence>
<dbReference type="AlphaFoldDB" id="D3FX57"/>
<dbReference type="PANTHER" id="PTHR30408">
    <property type="entry name" value="TYPE-1 RESTRICTION ENZYME ECOKI SPECIFICITY PROTEIN"/>
    <property type="match status" value="1"/>
</dbReference>
<dbReference type="PANTHER" id="PTHR30408:SF12">
    <property type="entry name" value="TYPE I RESTRICTION ENZYME MJAVIII SPECIFICITY SUBUNIT"/>
    <property type="match status" value="1"/>
</dbReference>
<gene>
    <name evidence="5" type="ordered locus">BpOF4_03730</name>
</gene>
<dbReference type="EMBL" id="CP001878">
    <property type="protein sequence ID" value="ADC48812.1"/>
    <property type="molecule type" value="Genomic_DNA"/>
</dbReference>
<dbReference type="REBASE" id="23630">
    <property type="entry name" value="S.BpsOF4ORF3735P"/>
</dbReference>
<dbReference type="InterPro" id="IPR052021">
    <property type="entry name" value="Type-I_RS_S_subunit"/>
</dbReference>
<keyword evidence="5" id="KW-0378">Hydrolase</keyword>
<dbReference type="RefSeq" id="WP_012960087.1">
    <property type="nucleotide sequence ID" value="NC_013791.2"/>
</dbReference>
<keyword evidence="5" id="KW-0255">Endonuclease</keyword>
<dbReference type="Pfam" id="PF01420">
    <property type="entry name" value="Methylase_S"/>
    <property type="match status" value="2"/>
</dbReference>
<dbReference type="Gene3D" id="1.10.287.1120">
    <property type="entry name" value="Bipartite methylase S protein"/>
    <property type="match status" value="1"/>
</dbReference>
<dbReference type="STRING" id="398511.BpOF4_03730"/>
<evidence type="ECO:0000313" key="5">
    <source>
        <dbReference type="EMBL" id="ADC48812.1"/>
    </source>
</evidence>
<dbReference type="GO" id="GO:0003677">
    <property type="term" value="F:DNA binding"/>
    <property type="evidence" value="ECO:0007669"/>
    <property type="project" value="UniProtKB-KW"/>
</dbReference>
<dbReference type="HOGENOM" id="CLU_021095_1_2_9"/>
<evidence type="ECO:0000259" key="4">
    <source>
        <dbReference type="Pfam" id="PF01420"/>
    </source>
</evidence>
<accession>D3FX57</accession>
<dbReference type="CDD" id="cd17246">
    <property type="entry name" value="RMtype1_S_SonII-TRD2-CR2_like"/>
    <property type="match status" value="1"/>
</dbReference>
<keyword evidence="5" id="KW-0540">Nuclease</keyword>
<dbReference type="eggNOG" id="COG0732">
    <property type="taxonomic scope" value="Bacteria"/>
</dbReference>
<dbReference type="GO" id="GO:0009307">
    <property type="term" value="P:DNA restriction-modification system"/>
    <property type="evidence" value="ECO:0007669"/>
    <property type="project" value="UniProtKB-KW"/>
</dbReference>
<name>D3FX57_ALKPO</name>
<feature type="domain" description="Type I restriction modification DNA specificity" evidence="4">
    <location>
        <begin position="232"/>
        <end position="398"/>
    </location>
</feature>
<keyword evidence="3" id="KW-0238">DNA-binding</keyword>
<evidence type="ECO:0000256" key="2">
    <source>
        <dbReference type="ARBA" id="ARBA00022747"/>
    </source>
</evidence>
<dbReference type="Proteomes" id="UP000001544">
    <property type="component" value="Chromosome"/>
</dbReference>
<dbReference type="GO" id="GO:0004519">
    <property type="term" value="F:endonuclease activity"/>
    <property type="evidence" value="ECO:0007669"/>
    <property type="project" value="UniProtKB-KW"/>
</dbReference>
<keyword evidence="6" id="KW-1185">Reference proteome</keyword>
<dbReference type="SUPFAM" id="SSF116734">
    <property type="entry name" value="DNA methylase specificity domain"/>
    <property type="match status" value="2"/>
</dbReference>
<dbReference type="InterPro" id="IPR044946">
    <property type="entry name" value="Restrct_endonuc_typeI_TRD_sf"/>
</dbReference>
<reference evidence="5 6" key="1">
    <citation type="journal article" date="2011" name="Environ. Microbiol.">
        <title>Genome of alkaliphilic Bacillus pseudofirmus OF4 reveals adaptations that support the ability to grow in an external pH range from 7.5 to 11.4.</title>
        <authorList>
            <person name="Janto B."/>
            <person name="Ahmed A."/>
            <person name="Ito M."/>
            <person name="Liu J."/>
            <person name="Hicks D.B."/>
            <person name="Pagni S."/>
            <person name="Fackelmayer O.J."/>
            <person name="Smith T.A."/>
            <person name="Earl J."/>
            <person name="Elbourne L.D."/>
            <person name="Hassan K."/>
            <person name="Paulsen I.T."/>
            <person name="Kolsto A.B."/>
            <person name="Tourasse N.J."/>
            <person name="Ehrlich G.D."/>
            <person name="Boissy R."/>
            <person name="Ivey D.M."/>
            <person name="Li G."/>
            <person name="Xue Y."/>
            <person name="Ma Y."/>
            <person name="Hu F.Z."/>
            <person name="Krulwich T.A."/>
        </authorList>
    </citation>
    <scope>NUCLEOTIDE SEQUENCE [LARGE SCALE GENOMIC DNA]</scope>
    <source>
        <strain evidence="6">ATCC BAA-2126 / JCM 17055 / OF4</strain>
    </source>
</reference>
<protein>
    <submittedName>
        <fullName evidence="5">Type 1 restriction-modification system (S) endonuclease subunit</fullName>
    </submittedName>
</protein>
<organism evidence="5 6">
    <name type="scientific">Alkalihalophilus pseudofirmus (strain ATCC BAA-2126 / JCM 17055 / OF4)</name>
    <name type="common">Bacillus pseudofirmus</name>
    <dbReference type="NCBI Taxonomy" id="398511"/>
    <lineage>
        <taxon>Bacteria</taxon>
        <taxon>Bacillati</taxon>
        <taxon>Bacillota</taxon>
        <taxon>Bacilli</taxon>
        <taxon>Bacillales</taxon>
        <taxon>Bacillaceae</taxon>
        <taxon>Alkalihalophilus</taxon>
    </lineage>
</organism>
<evidence type="ECO:0000256" key="1">
    <source>
        <dbReference type="ARBA" id="ARBA00010923"/>
    </source>
</evidence>
<feature type="domain" description="Type I restriction modification DNA specificity" evidence="4">
    <location>
        <begin position="15"/>
        <end position="186"/>
    </location>
</feature>
<sequence length="443" mass="51245">MKPLFELERNNVNYDWQVMKIKRVLDIPITDGPHETPELLEDGVPFLSAESVKNGNLNFDLKRGYISQEDHEKYIKKCKPQRDDIFMVKSGATTGNIAMVDTDEEFSIWSPLALIRAKKEIVIPKYLYYFVGSLAFREQVEVSWSYGTQQNIGMKVIENLFISIPSLEIQKRIVRYIEYKVKDIDILIKQKGKFIKLLEQQRQSILTEAVTKGLNPNMNMKDSGVKWIGEIPEHWEVKKVKHFAIHVGSGKTPSGGAEIYLDEGIPFLRSLNVHFDGIHLKDLAFISEEINEEMKTSQVQPLDILLNITGASIGRTTIVPKDFGRANVNQHVCIIRLNQNKVYPYYFNMLMASDVINQQIWFAQNGSSREGLNFAQVRELIFAIPPTLEEQREINEWIYNKQMKIFNLINLVKEQIEKLKEYRQSLIYEAVTGKIDVRELELD</sequence>
<proteinExistence type="inferred from homology"/>
<evidence type="ECO:0000313" key="6">
    <source>
        <dbReference type="Proteomes" id="UP000001544"/>
    </source>
</evidence>